<dbReference type="Proteomes" id="UP000245488">
    <property type="component" value="Chromosome"/>
</dbReference>
<evidence type="ECO:0000313" key="3">
    <source>
        <dbReference type="Proteomes" id="UP000245488"/>
    </source>
</evidence>
<name>A0A317FWJ7_BUTFI</name>
<dbReference type="Gene3D" id="3.40.50.150">
    <property type="entry name" value="Vaccinia Virus protein VP39"/>
    <property type="match status" value="1"/>
</dbReference>
<organism evidence="2 3">
    <name type="scientific">Butyrivibrio fibrisolvens</name>
    <dbReference type="NCBI Taxonomy" id="831"/>
    <lineage>
        <taxon>Bacteria</taxon>
        <taxon>Bacillati</taxon>
        <taxon>Bacillota</taxon>
        <taxon>Clostridia</taxon>
        <taxon>Lachnospirales</taxon>
        <taxon>Lachnospiraceae</taxon>
        <taxon>Butyrivibrio</taxon>
    </lineage>
</organism>
<dbReference type="InterPro" id="IPR029063">
    <property type="entry name" value="SAM-dependent_MTases_sf"/>
</dbReference>
<evidence type="ECO:0000313" key="2">
    <source>
        <dbReference type="EMBL" id="PWT26044.1"/>
    </source>
</evidence>
<dbReference type="Pfam" id="PF05050">
    <property type="entry name" value="Methyltransf_21"/>
    <property type="match status" value="1"/>
</dbReference>
<comment type="caution">
    <text evidence="2">The sequence shown here is derived from an EMBL/GenBank/DDBJ whole genome shotgun (WGS) entry which is preliminary data.</text>
</comment>
<dbReference type="GO" id="GO:0008171">
    <property type="term" value="F:O-methyltransferase activity"/>
    <property type="evidence" value="ECO:0007669"/>
    <property type="project" value="TreeGrafter"/>
</dbReference>
<dbReference type="PANTHER" id="PTHR36973">
    <property type="entry name" value="SLL1456 PROTEIN-RELATED"/>
    <property type="match status" value="1"/>
</dbReference>
<dbReference type="SUPFAM" id="SSF53335">
    <property type="entry name" value="S-adenosyl-L-methionine-dependent methyltransferases"/>
    <property type="match status" value="1"/>
</dbReference>
<dbReference type="NCBIfam" id="TIGR01444">
    <property type="entry name" value="fkbM_fam"/>
    <property type="match status" value="1"/>
</dbReference>
<proteinExistence type="predicted"/>
<dbReference type="InterPro" id="IPR053188">
    <property type="entry name" value="FkbM_Methyltransferase"/>
</dbReference>
<feature type="domain" description="Methyltransferase FkbM" evidence="1">
    <location>
        <begin position="33"/>
        <end position="186"/>
    </location>
</feature>
<evidence type="ECO:0000259" key="1">
    <source>
        <dbReference type="Pfam" id="PF05050"/>
    </source>
</evidence>
<dbReference type="AlphaFoldDB" id="A0A317FWJ7"/>
<sequence>MEYLLSFAQINEDIVLYHLLGGVEMPKKVFWIDIGANDPIFLSVTKFFSMRGGRGINVEPQKDCIDQYELDRKNDINLCVAVGAEKGTLKLYGTGTGASLNRDEVETIGETNCVNVPVRTLKDICEEYVETNQIIHFLKIDVEGFEAQVLRGADFNNYRPWILCIEASEHEWEEELINYGYANIWNDGQNRWYALKEHHEIIERASLLDKFDELYDVTSRSTLIVINQEYQAIKSSNSWKWACKIRKALKGK</sequence>
<accession>A0A317FWJ7</accession>
<keyword evidence="3" id="KW-1185">Reference proteome</keyword>
<dbReference type="PANTHER" id="PTHR36973:SF4">
    <property type="entry name" value="NODULATION PROTEIN"/>
    <property type="match status" value="1"/>
</dbReference>
<gene>
    <name evidence="2" type="ORF">CPT75_02390</name>
</gene>
<keyword evidence="2" id="KW-0489">Methyltransferase</keyword>
<reference evidence="2 3" key="1">
    <citation type="submission" date="2017-09" db="EMBL/GenBank/DDBJ databases">
        <title>High-quality draft genome sequence of Butyrivibrio fibrisolvens INBov1, isolated from cow rumen.</title>
        <authorList>
            <person name="Rodriguez Hernaez J."/>
            <person name="Rivarola M."/>
            <person name="Paniego N."/>
            <person name="Cravero S."/>
            <person name="Ceron Cucchi M."/>
            <person name="Martinez M.C."/>
        </authorList>
    </citation>
    <scope>NUCLEOTIDE SEQUENCE [LARGE SCALE GENOMIC DNA]</scope>
    <source>
        <strain evidence="2 3">INBov1</strain>
    </source>
</reference>
<dbReference type="GO" id="GO:0032259">
    <property type="term" value="P:methylation"/>
    <property type="evidence" value="ECO:0007669"/>
    <property type="project" value="UniProtKB-KW"/>
</dbReference>
<keyword evidence="2" id="KW-0808">Transferase</keyword>
<dbReference type="InterPro" id="IPR006342">
    <property type="entry name" value="FkbM_mtfrase"/>
</dbReference>
<dbReference type="EMBL" id="NXNG01000001">
    <property type="protein sequence ID" value="PWT26044.1"/>
    <property type="molecule type" value="Genomic_DNA"/>
</dbReference>
<protein>
    <submittedName>
        <fullName evidence="2">FkbM family methyltransferase</fullName>
    </submittedName>
</protein>